<evidence type="ECO:0008006" key="3">
    <source>
        <dbReference type="Google" id="ProtNLM"/>
    </source>
</evidence>
<organism evidence="1 2">
    <name type="scientific">Pleurodeles waltl</name>
    <name type="common">Iberian ribbed newt</name>
    <dbReference type="NCBI Taxonomy" id="8319"/>
    <lineage>
        <taxon>Eukaryota</taxon>
        <taxon>Metazoa</taxon>
        <taxon>Chordata</taxon>
        <taxon>Craniata</taxon>
        <taxon>Vertebrata</taxon>
        <taxon>Euteleostomi</taxon>
        <taxon>Amphibia</taxon>
        <taxon>Batrachia</taxon>
        <taxon>Caudata</taxon>
        <taxon>Salamandroidea</taxon>
        <taxon>Salamandridae</taxon>
        <taxon>Pleurodelinae</taxon>
        <taxon>Pleurodeles</taxon>
    </lineage>
</organism>
<evidence type="ECO:0000313" key="2">
    <source>
        <dbReference type="Proteomes" id="UP001066276"/>
    </source>
</evidence>
<sequence>MACWAPPCASSHLRLPESWFWPRALGLGLPCVGPPLRWAALAVLGWDRGRGGCWAIVAVRAGSGEAWRGLVAWLRPVTSGHCCCGRCRVSLLGAVQHAVRTNAAPDLRSSQLTTSATPAALALLRLRKSARFRHHSCCESLLASVNLG</sequence>
<proteinExistence type="predicted"/>
<gene>
    <name evidence="1" type="ORF">NDU88_003991</name>
</gene>
<accession>A0AAV7KWI1</accession>
<evidence type="ECO:0000313" key="1">
    <source>
        <dbReference type="EMBL" id="KAJ1083836.1"/>
    </source>
</evidence>
<dbReference type="Proteomes" id="UP001066276">
    <property type="component" value="Chromosome 12"/>
</dbReference>
<dbReference type="AlphaFoldDB" id="A0AAV7KWI1"/>
<dbReference type="EMBL" id="JANPWB010000016">
    <property type="protein sequence ID" value="KAJ1083836.1"/>
    <property type="molecule type" value="Genomic_DNA"/>
</dbReference>
<name>A0AAV7KWI1_PLEWA</name>
<keyword evidence="2" id="KW-1185">Reference proteome</keyword>
<protein>
    <recommendedName>
        <fullName evidence="3">Secreted protein</fullName>
    </recommendedName>
</protein>
<reference evidence="1" key="1">
    <citation type="journal article" date="2022" name="bioRxiv">
        <title>Sequencing and chromosome-scale assembly of the giantPleurodeles waltlgenome.</title>
        <authorList>
            <person name="Brown T."/>
            <person name="Elewa A."/>
            <person name="Iarovenko S."/>
            <person name="Subramanian E."/>
            <person name="Araus A.J."/>
            <person name="Petzold A."/>
            <person name="Susuki M."/>
            <person name="Suzuki K.-i.T."/>
            <person name="Hayashi T."/>
            <person name="Toyoda A."/>
            <person name="Oliveira C."/>
            <person name="Osipova E."/>
            <person name="Leigh N.D."/>
            <person name="Simon A."/>
            <person name="Yun M.H."/>
        </authorList>
    </citation>
    <scope>NUCLEOTIDE SEQUENCE</scope>
    <source>
        <strain evidence="1">20211129_DDA</strain>
        <tissue evidence="1">Liver</tissue>
    </source>
</reference>
<comment type="caution">
    <text evidence="1">The sequence shown here is derived from an EMBL/GenBank/DDBJ whole genome shotgun (WGS) entry which is preliminary data.</text>
</comment>